<dbReference type="InterPro" id="IPR050150">
    <property type="entry name" value="IgV_Light_Chain"/>
</dbReference>
<proteinExistence type="predicted"/>
<evidence type="ECO:0000256" key="1">
    <source>
        <dbReference type="SAM" id="MobiDB-lite"/>
    </source>
</evidence>
<keyword evidence="4" id="KW-1185">Reference proteome</keyword>
<dbReference type="InterPro" id="IPR013783">
    <property type="entry name" value="Ig-like_fold"/>
</dbReference>
<dbReference type="FunFam" id="2.60.40.10:FF:001897">
    <property type="entry name" value="Uncharacterized protein"/>
    <property type="match status" value="1"/>
</dbReference>
<evidence type="ECO:0000313" key="4">
    <source>
        <dbReference type="Proteomes" id="UP000694397"/>
    </source>
</evidence>
<dbReference type="SMART" id="SM00406">
    <property type="entry name" value="IGv"/>
    <property type="match status" value="1"/>
</dbReference>
<reference evidence="3" key="2">
    <citation type="submission" date="2025-08" db="UniProtKB">
        <authorList>
            <consortium name="Ensembl"/>
        </authorList>
    </citation>
    <scope>IDENTIFICATION</scope>
</reference>
<dbReference type="GeneTree" id="ENSGT01150000286956"/>
<dbReference type="PANTHER" id="PTHR23267">
    <property type="entry name" value="IMMUNOGLOBULIN LIGHT CHAIN"/>
    <property type="match status" value="1"/>
</dbReference>
<dbReference type="SMART" id="SM00409">
    <property type="entry name" value="IG"/>
    <property type="match status" value="1"/>
</dbReference>
<organism evidence="3 4">
    <name type="scientific">Scleropages formosus</name>
    <name type="common">Asian bonytongue</name>
    <name type="synonym">Osteoglossum formosum</name>
    <dbReference type="NCBI Taxonomy" id="113540"/>
    <lineage>
        <taxon>Eukaryota</taxon>
        <taxon>Metazoa</taxon>
        <taxon>Chordata</taxon>
        <taxon>Craniata</taxon>
        <taxon>Vertebrata</taxon>
        <taxon>Euteleostomi</taxon>
        <taxon>Actinopterygii</taxon>
        <taxon>Neopterygii</taxon>
        <taxon>Teleostei</taxon>
        <taxon>Osteoglossocephala</taxon>
        <taxon>Osteoglossomorpha</taxon>
        <taxon>Osteoglossiformes</taxon>
        <taxon>Osteoglossidae</taxon>
        <taxon>Scleropages</taxon>
    </lineage>
</organism>
<name>A0A8C9SK97_SCLFO</name>
<reference evidence="3" key="3">
    <citation type="submission" date="2025-09" db="UniProtKB">
        <authorList>
            <consortium name="Ensembl"/>
        </authorList>
    </citation>
    <scope>IDENTIFICATION</scope>
</reference>
<sequence length="199" mass="21812">SDSPVPLQFSCPKFWKMTRFDRQITVTQSPAVKAVLPGQTVSMSCKTSTAVHSNNYLHWYLQKPGEAPKLLIYGATTRQSGIPNRFSGSGSGSDFTLTISGVQAEDAGHYYCQSWHYMSSSWVFTQCYRAVQKPPQSHFTEESGLKHTHTFSEPLAPYGVTGNRSLPGNTGRKAGGGHTQDGTPVHRKAPQVGLEPQTH</sequence>
<dbReference type="Pfam" id="PF07686">
    <property type="entry name" value="V-set"/>
    <property type="match status" value="1"/>
</dbReference>
<dbReference type="InterPro" id="IPR007110">
    <property type="entry name" value="Ig-like_dom"/>
</dbReference>
<dbReference type="Gene3D" id="2.60.40.10">
    <property type="entry name" value="Immunoglobulins"/>
    <property type="match status" value="1"/>
</dbReference>
<dbReference type="SUPFAM" id="SSF48726">
    <property type="entry name" value="Immunoglobulin"/>
    <property type="match status" value="1"/>
</dbReference>
<dbReference type="AlphaFoldDB" id="A0A8C9SK97"/>
<evidence type="ECO:0000259" key="2">
    <source>
        <dbReference type="PROSITE" id="PS50835"/>
    </source>
</evidence>
<dbReference type="Proteomes" id="UP000694397">
    <property type="component" value="Chromosome 6"/>
</dbReference>
<feature type="domain" description="Ig-like" evidence="2">
    <location>
        <begin position="12"/>
        <end position="125"/>
    </location>
</feature>
<dbReference type="Ensembl" id="ENSSFOT00015049934.1">
    <property type="protein sequence ID" value="ENSSFOP00015040603.1"/>
    <property type="gene ID" value="ENSSFOG00015033356.1"/>
</dbReference>
<evidence type="ECO:0000313" key="3">
    <source>
        <dbReference type="Ensembl" id="ENSSFOP00015040603.1"/>
    </source>
</evidence>
<dbReference type="InterPro" id="IPR003599">
    <property type="entry name" value="Ig_sub"/>
</dbReference>
<accession>A0A8C9SK97</accession>
<dbReference type="InterPro" id="IPR036179">
    <property type="entry name" value="Ig-like_dom_sf"/>
</dbReference>
<feature type="region of interest" description="Disordered" evidence="1">
    <location>
        <begin position="139"/>
        <end position="199"/>
    </location>
</feature>
<reference evidence="3 4" key="1">
    <citation type="submission" date="2019-04" db="EMBL/GenBank/DDBJ databases">
        <authorList>
            <consortium name="Wellcome Sanger Institute Data Sharing"/>
        </authorList>
    </citation>
    <scope>NUCLEOTIDE SEQUENCE [LARGE SCALE GENOMIC DNA]</scope>
</reference>
<dbReference type="OrthoDB" id="6103117at2759"/>
<dbReference type="PROSITE" id="PS50835">
    <property type="entry name" value="IG_LIKE"/>
    <property type="match status" value="1"/>
</dbReference>
<protein>
    <recommendedName>
        <fullName evidence="2">Ig-like domain-containing protein</fullName>
    </recommendedName>
</protein>
<dbReference type="InterPro" id="IPR013106">
    <property type="entry name" value="Ig_V-set"/>
</dbReference>